<proteinExistence type="predicted"/>
<organism evidence="1">
    <name type="scientific">Arundo donax</name>
    <name type="common">Giant reed</name>
    <name type="synonym">Donax arundinaceus</name>
    <dbReference type="NCBI Taxonomy" id="35708"/>
    <lineage>
        <taxon>Eukaryota</taxon>
        <taxon>Viridiplantae</taxon>
        <taxon>Streptophyta</taxon>
        <taxon>Embryophyta</taxon>
        <taxon>Tracheophyta</taxon>
        <taxon>Spermatophyta</taxon>
        <taxon>Magnoliopsida</taxon>
        <taxon>Liliopsida</taxon>
        <taxon>Poales</taxon>
        <taxon>Poaceae</taxon>
        <taxon>PACMAD clade</taxon>
        <taxon>Arundinoideae</taxon>
        <taxon>Arundineae</taxon>
        <taxon>Arundo</taxon>
    </lineage>
</organism>
<dbReference type="AlphaFoldDB" id="A0A0A9ELG0"/>
<reference evidence="1" key="2">
    <citation type="journal article" date="2015" name="Data Brief">
        <title>Shoot transcriptome of the giant reed, Arundo donax.</title>
        <authorList>
            <person name="Barrero R.A."/>
            <person name="Guerrero F.D."/>
            <person name="Moolhuijzen P."/>
            <person name="Goolsby J.A."/>
            <person name="Tidwell J."/>
            <person name="Bellgard S.E."/>
            <person name="Bellgard M.I."/>
        </authorList>
    </citation>
    <scope>NUCLEOTIDE SEQUENCE</scope>
    <source>
        <tissue evidence="1">Shoot tissue taken approximately 20 cm above the soil surface</tissue>
    </source>
</reference>
<protein>
    <submittedName>
        <fullName evidence="1">Uncharacterized protein</fullName>
    </submittedName>
</protein>
<sequence length="21" mass="2645">MKEMQKDYKCKDSDLCLQYFK</sequence>
<name>A0A0A9ELG0_ARUDO</name>
<evidence type="ECO:0000313" key="1">
    <source>
        <dbReference type="EMBL" id="JAE01560.1"/>
    </source>
</evidence>
<reference evidence="1" key="1">
    <citation type="submission" date="2014-09" db="EMBL/GenBank/DDBJ databases">
        <authorList>
            <person name="Magalhaes I.L.F."/>
            <person name="Oliveira U."/>
            <person name="Santos F.R."/>
            <person name="Vidigal T.H.D.A."/>
            <person name="Brescovit A.D."/>
            <person name="Santos A.J."/>
        </authorList>
    </citation>
    <scope>NUCLEOTIDE SEQUENCE</scope>
    <source>
        <tissue evidence="1">Shoot tissue taken approximately 20 cm above the soil surface</tissue>
    </source>
</reference>
<accession>A0A0A9ELG0</accession>
<dbReference type="EMBL" id="GBRH01196336">
    <property type="protein sequence ID" value="JAE01560.1"/>
    <property type="molecule type" value="Transcribed_RNA"/>
</dbReference>